<reference evidence="2" key="1">
    <citation type="journal article" date="2020" name="Stud. Mycol.">
        <title>101 Dothideomycetes genomes: a test case for predicting lifestyles and emergence of pathogens.</title>
        <authorList>
            <person name="Haridas S."/>
            <person name="Albert R."/>
            <person name="Binder M."/>
            <person name="Bloem J."/>
            <person name="Labutti K."/>
            <person name="Salamov A."/>
            <person name="Andreopoulos B."/>
            <person name="Baker S."/>
            <person name="Barry K."/>
            <person name="Bills G."/>
            <person name="Bluhm B."/>
            <person name="Cannon C."/>
            <person name="Castanera R."/>
            <person name="Culley D."/>
            <person name="Daum C."/>
            <person name="Ezra D."/>
            <person name="Gonzalez J."/>
            <person name="Henrissat B."/>
            <person name="Kuo A."/>
            <person name="Liang C."/>
            <person name="Lipzen A."/>
            <person name="Lutzoni F."/>
            <person name="Magnuson J."/>
            <person name="Mondo S."/>
            <person name="Nolan M."/>
            <person name="Ohm R."/>
            <person name="Pangilinan J."/>
            <person name="Park H.-J."/>
            <person name="Ramirez L."/>
            <person name="Alfaro M."/>
            <person name="Sun H."/>
            <person name="Tritt A."/>
            <person name="Yoshinaga Y."/>
            <person name="Zwiers L.-H."/>
            <person name="Turgeon B."/>
            <person name="Goodwin S."/>
            <person name="Spatafora J."/>
            <person name="Crous P."/>
            <person name="Grigoriev I."/>
        </authorList>
    </citation>
    <scope>NUCLEOTIDE SEQUENCE</scope>
    <source>
        <strain evidence="2">CBS 480.64</strain>
    </source>
</reference>
<dbReference type="PANTHER" id="PTHR13774:SF32">
    <property type="entry name" value="ANTISENSE-ENHANCING SEQUENCE 1"/>
    <property type="match status" value="1"/>
</dbReference>
<dbReference type="SUPFAM" id="SSF54506">
    <property type="entry name" value="Diaminopimelate epimerase-like"/>
    <property type="match status" value="1"/>
</dbReference>
<protein>
    <submittedName>
        <fullName evidence="2">Diaminopimelate epimerase-like protein</fullName>
    </submittedName>
</protein>
<dbReference type="InterPro" id="IPR003719">
    <property type="entry name" value="Phenazine_PhzF-like"/>
</dbReference>
<dbReference type="Proteomes" id="UP000799421">
    <property type="component" value="Unassembled WGS sequence"/>
</dbReference>
<dbReference type="GO" id="GO:0005737">
    <property type="term" value="C:cytoplasm"/>
    <property type="evidence" value="ECO:0007669"/>
    <property type="project" value="TreeGrafter"/>
</dbReference>
<dbReference type="Gene3D" id="3.10.310.10">
    <property type="entry name" value="Diaminopimelate Epimerase, Chain A, domain 1"/>
    <property type="match status" value="2"/>
</dbReference>
<feature type="active site" evidence="1">
    <location>
        <position position="48"/>
    </location>
</feature>
<sequence>MPQLKFTTLDVFTSTRYKGNPLAVVHLPPSPIPTSTLQLIAREFNLSETVFLSPYPLGTIRIFLPHTEIPFAGHPVIGTACLLGPKITTLYCPAGPIKISHTTAPNKTVTTAAEIPHAFHLHTGSLSKDEVATLQPSLPLAEVEDIQTISPVRGMNFVAVRLTSVEVLGRVGVGGKMPYARLDKGAWGAGFVGGLFYTFPSHEGEGGGGMLRDEVFHKTLRETLRVRMRMIEGKFEDPATGSAAVALGMFLSLQEKKRTRGYEILQGVEMGRESHISVNVELDEACERVEKVELIGTAVKVMDGVLECDQDDGNDGNDDD</sequence>
<dbReference type="PANTHER" id="PTHR13774">
    <property type="entry name" value="PHENAZINE BIOSYNTHESIS PROTEIN"/>
    <property type="match status" value="1"/>
</dbReference>
<evidence type="ECO:0000313" key="2">
    <source>
        <dbReference type="EMBL" id="KAF2859480.1"/>
    </source>
</evidence>
<evidence type="ECO:0000256" key="1">
    <source>
        <dbReference type="PIRSR" id="PIRSR016184-1"/>
    </source>
</evidence>
<keyword evidence="3" id="KW-1185">Reference proteome</keyword>
<dbReference type="PIRSF" id="PIRSF016184">
    <property type="entry name" value="PhzC_PhzF"/>
    <property type="match status" value="1"/>
</dbReference>
<proteinExistence type="predicted"/>
<accession>A0A6A7BW87</accession>
<dbReference type="Pfam" id="PF02567">
    <property type="entry name" value="PhzC-PhzF"/>
    <property type="match status" value="2"/>
</dbReference>
<dbReference type="OrthoDB" id="412383at2759"/>
<dbReference type="AlphaFoldDB" id="A0A6A7BW87"/>
<name>A0A6A7BW87_9PEZI</name>
<dbReference type="GO" id="GO:0016853">
    <property type="term" value="F:isomerase activity"/>
    <property type="evidence" value="ECO:0007669"/>
    <property type="project" value="TreeGrafter"/>
</dbReference>
<organism evidence="2 3">
    <name type="scientific">Piedraia hortae CBS 480.64</name>
    <dbReference type="NCBI Taxonomy" id="1314780"/>
    <lineage>
        <taxon>Eukaryota</taxon>
        <taxon>Fungi</taxon>
        <taxon>Dikarya</taxon>
        <taxon>Ascomycota</taxon>
        <taxon>Pezizomycotina</taxon>
        <taxon>Dothideomycetes</taxon>
        <taxon>Dothideomycetidae</taxon>
        <taxon>Capnodiales</taxon>
        <taxon>Piedraiaceae</taxon>
        <taxon>Piedraia</taxon>
    </lineage>
</organism>
<gene>
    <name evidence="2" type="ORF">K470DRAFT_219019</name>
</gene>
<evidence type="ECO:0000313" key="3">
    <source>
        <dbReference type="Proteomes" id="UP000799421"/>
    </source>
</evidence>
<dbReference type="EMBL" id="MU005992">
    <property type="protein sequence ID" value="KAF2859480.1"/>
    <property type="molecule type" value="Genomic_DNA"/>
</dbReference>